<evidence type="ECO:0000313" key="1">
    <source>
        <dbReference type="EMBL" id="ABW01454.1"/>
    </source>
</evidence>
<dbReference type="OrthoDB" id="9570at2157"/>
<dbReference type="InterPro" id="IPR041164">
    <property type="entry name" value="LDcluster4"/>
</dbReference>
<protein>
    <recommendedName>
        <fullName evidence="3">Rossmann fold nucleotide-binding protein-like protein</fullName>
    </recommendedName>
</protein>
<gene>
    <name evidence="1" type="ordered locus">Cmaq_0613</name>
</gene>
<name>A8MCE8_CALMQ</name>
<keyword evidence="2" id="KW-1185">Reference proteome</keyword>
<dbReference type="STRING" id="397948.Cmaq_0613"/>
<organism evidence="1 2">
    <name type="scientific">Caldivirga maquilingensis (strain ATCC 700844 / DSM 13496 / JCM 10307 / IC-167)</name>
    <dbReference type="NCBI Taxonomy" id="397948"/>
    <lineage>
        <taxon>Archaea</taxon>
        <taxon>Thermoproteota</taxon>
        <taxon>Thermoprotei</taxon>
        <taxon>Thermoproteales</taxon>
        <taxon>Thermoproteaceae</taxon>
        <taxon>Caldivirga</taxon>
    </lineage>
</organism>
<dbReference type="EMBL" id="CP000852">
    <property type="protein sequence ID" value="ABW01454.1"/>
    <property type="molecule type" value="Genomic_DNA"/>
</dbReference>
<evidence type="ECO:0000313" key="2">
    <source>
        <dbReference type="Proteomes" id="UP000001137"/>
    </source>
</evidence>
<proteinExistence type="predicted"/>
<dbReference type="GeneID" id="5710195"/>
<dbReference type="SUPFAM" id="SSF102405">
    <property type="entry name" value="MCP/YpsA-like"/>
    <property type="match status" value="1"/>
</dbReference>
<dbReference type="Gene3D" id="3.40.50.450">
    <property type="match status" value="1"/>
</dbReference>
<sequence length="174" mass="18925">MQVAIAAHSGEYRDEHVKAVKDVIDGLTQCKPTILLGGYWGLMRVVADEAISRGLRVVLILPIENENIEAPKDAVIVRTGMEFRERSVVLVRSSDSLIAIGGAVGTIMEALLAYAMGKPTIVLKGTGFPTDRLELAFPDYVDDRRTSRILYVTNPREAGKLACISSGIQVKEQG</sequence>
<dbReference type="Pfam" id="PF18306">
    <property type="entry name" value="LDcluster4"/>
    <property type="match status" value="1"/>
</dbReference>
<dbReference type="AlphaFoldDB" id="A8MCE8"/>
<dbReference type="RefSeq" id="WP_012185674.1">
    <property type="nucleotide sequence ID" value="NC_009954.1"/>
</dbReference>
<dbReference type="KEGG" id="cma:Cmaq_0613"/>
<dbReference type="Proteomes" id="UP000001137">
    <property type="component" value="Chromosome"/>
</dbReference>
<accession>A8MCE8</accession>
<dbReference type="HOGENOM" id="CLU_107614_0_1_2"/>
<dbReference type="eggNOG" id="arCOG02431">
    <property type="taxonomic scope" value="Archaea"/>
</dbReference>
<evidence type="ECO:0008006" key="3">
    <source>
        <dbReference type="Google" id="ProtNLM"/>
    </source>
</evidence>
<reference evidence="1 2" key="1">
    <citation type="submission" date="2007-10" db="EMBL/GenBank/DDBJ databases">
        <title>Complete sequence of Caldivirga maquilingensis IC-167.</title>
        <authorList>
            <consortium name="US DOE Joint Genome Institute"/>
            <person name="Copeland A."/>
            <person name="Lucas S."/>
            <person name="Lapidus A."/>
            <person name="Barry K."/>
            <person name="Glavina del Rio T."/>
            <person name="Dalin E."/>
            <person name="Tice H."/>
            <person name="Pitluck S."/>
            <person name="Saunders E."/>
            <person name="Brettin T."/>
            <person name="Bruce D."/>
            <person name="Detter J.C."/>
            <person name="Han C."/>
            <person name="Schmutz J."/>
            <person name="Larimer F."/>
            <person name="Land M."/>
            <person name="Hauser L."/>
            <person name="Kyrpides N."/>
            <person name="Ivanova N."/>
            <person name="Biddle J.F."/>
            <person name="Zhang Z."/>
            <person name="Fitz-Gibbon S.T."/>
            <person name="Lowe T.M."/>
            <person name="Saltikov C."/>
            <person name="House C.H."/>
            <person name="Richardson P."/>
        </authorList>
    </citation>
    <scope>NUCLEOTIDE SEQUENCE [LARGE SCALE GENOMIC DNA]</scope>
    <source>
        <strain evidence="2">ATCC 700844 / DSM 13496 / JCM 10307 / IC-167</strain>
    </source>
</reference>